<dbReference type="InterPro" id="IPR035919">
    <property type="entry name" value="EAL_sf"/>
</dbReference>
<evidence type="ECO:0000259" key="2">
    <source>
        <dbReference type="PROSITE" id="PS50883"/>
    </source>
</evidence>
<keyword evidence="1" id="KW-0472">Membrane</keyword>
<comment type="caution">
    <text evidence="3">The sequence shown here is derived from an EMBL/GenBank/DDBJ whole genome shotgun (WGS) entry which is preliminary data.</text>
</comment>
<accession>A0ABX2MXY7</accession>
<keyword evidence="1" id="KW-1133">Transmembrane helix</keyword>
<reference evidence="3 4" key="1">
    <citation type="submission" date="2020-06" db="EMBL/GenBank/DDBJ databases">
        <authorList>
            <person name="Kim S.-J."/>
            <person name="Park S.-J."/>
        </authorList>
    </citation>
    <scope>NUCLEOTIDE SEQUENCE [LARGE SCALE GENOMIC DNA]</scope>
    <source>
        <strain evidence="3 4">SW-151</strain>
    </source>
</reference>
<dbReference type="InterPro" id="IPR050706">
    <property type="entry name" value="Cyclic-di-GMP_PDE-like"/>
</dbReference>
<evidence type="ECO:0000313" key="3">
    <source>
        <dbReference type="EMBL" id="NVD26312.1"/>
    </source>
</evidence>
<dbReference type="RefSeq" id="WP_176277891.1">
    <property type="nucleotide sequence ID" value="NZ_JABWMH010000001.1"/>
</dbReference>
<dbReference type="PROSITE" id="PS50883">
    <property type="entry name" value="EAL"/>
    <property type="match status" value="1"/>
</dbReference>
<dbReference type="InterPro" id="IPR001633">
    <property type="entry name" value="EAL_dom"/>
</dbReference>
<evidence type="ECO:0000256" key="1">
    <source>
        <dbReference type="SAM" id="Phobius"/>
    </source>
</evidence>
<keyword evidence="1" id="KW-0812">Transmembrane</keyword>
<protein>
    <submittedName>
        <fullName evidence="3">EAL domain-containing protein</fullName>
    </submittedName>
</protein>
<dbReference type="PANTHER" id="PTHR33121">
    <property type="entry name" value="CYCLIC DI-GMP PHOSPHODIESTERASE PDEF"/>
    <property type="match status" value="1"/>
</dbReference>
<dbReference type="SUPFAM" id="SSF141868">
    <property type="entry name" value="EAL domain-like"/>
    <property type="match status" value="1"/>
</dbReference>
<evidence type="ECO:0000313" key="4">
    <source>
        <dbReference type="Proteomes" id="UP000652427"/>
    </source>
</evidence>
<feature type="domain" description="EAL" evidence="2">
    <location>
        <begin position="270"/>
        <end position="524"/>
    </location>
</feature>
<feature type="transmembrane region" description="Helical" evidence="1">
    <location>
        <begin position="12"/>
        <end position="36"/>
    </location>
</feature>
<sequence>MENESRLIKEYSRLITAILFALSATLIILLVTAMSVTEPLPIPISVWLLLILLQAGSLYYFSRAQDRSLGNAATAEHDESPTARGQFEEQVQNNATICLPERARNMHSGSGLPTRETLAARMTDDIGNGLAQGVLGVIRFSDYQRLLDFDEISASEFLTKMVDRLVGATASQRLLSHVDHGTIAIWFAGTDEIEAKKSELAALSYALKNELVLDDKVIRPTVETGSVVFPIDGNDPKVLLNRAISTINLRQSKDGISNYSKPVEDDAKFRYTIIQKISHAIDNDELSLHYQPIVNLAAGKIIGAEALLRWPQANGEMLSPAVFIPIIEESDISDRLGLWTINTACREASQWGKSGMGDTKVAVNLSARQLRSAQLSETILRSTQLHDFSTERLELELTETAAMEDIEFSAEIFERMRVKGISISIDDFGAGYSSFSYLKNLPFDKLKIDREFVKDVDRCADNQAICAALIALGRGLGIAVLAEGVEREEEVNQLASMGCILFQGFYFGRPVPSHAFSALGSDQTLATKLLPPVARRRNQLTNLRLTS</sequence>
<name>A0ABX2MXY7_9SPHN</name>
<gene>
    <name evidence="3" type="ORF">HUO14_00170</name>
</gene>
<feature type="transmembrane region" description="Helical" evidence="1">
    <location>
        <begin position="42"/>
        <end position="61"/>
    </location>
</feature>
<dbReference type="SMART" id="SM00052">
    <property type="entry name" value="EAL"/>
    <property type="match status" value="1"/>
</dbReference>
<dbReference type="Gene3D" id="3.20.20.450">
    <property type="entry name" value="EAL domain"/>
    <property type="match status" value="1"/>
</dbReference>
<dbReference type="Proteomes" id="UP000652427">
    <property type="component" value="Unassembled WGS sequence"/>
</dbReference>
<dbReference type="PANTHER" id="PTHR33121:SF70">
    <property type="entry name" value="SIGNALING PROTEIN YKOW"/>
    <property type="match status" value="1"/>
</dbReference>
<dbReference type="CDD" id="cd01948">
    <property type="entry name" value="EAL"/>
    <property type="match status" value="1"/>
</dbReference>
<dbReference type="Pfam" id="PF00563">
    <property type="entry name" value="EAL"/>
    <property type="match status" value="1"/>
</dbReference>
<organism evidence="3 4">
    <name type="scientific">Parasphingorhabdus flavimaris</name>
    <dbReference type="NCBI Taxonomy" id="266812"/>
    <lineage>
        <taxon>Bacteria</taxon>
        <taxon>Pseudomonadati</taxon>
        <taxon>Pseudomonadota</taxon>
        <taxon>Alphaproteobacteria</taxon>
        <taxon>Sphingomonadales</taxon>
        <taxon>Sphingomonadaceae</taxon>
        <taxon>Parasphingorhabdus</taxon>
    </lineage>
</organism>
<keyword evidence="4" id="KW-1185">Reference proteome</keyword>
<proteinExistence type="predicted"/>
<dbReference type="EMBL" id="JABWMH010000001">
    <property type="protein sequence ID" value="NVD26312.1"/>
    <property type="molecule type" value="Genomic_DNA"/>
</dbReference>